<dbReference type="AlphaFoldDB" id="A0A1R3I4F4"/>
<evidence type="ECO:0000313" key="3">
    <source>
        <dbReference type="Proteomes" id="UP000187203"/>
    </source>
</evidence>
<protein>
    <submittedName>
        <fullName evidence="2">Butyryl-CoA dehydrogenase</fullName>
    </submittedName>
</protein>
<name>A0A1R3I4F4_9ROSI</name>
<gene>
    <name evidence="2" type="ORF">COLO4_25155</name>
</gene>
<comment type="caution">
    <text evidence="2">The sequence shown here is derived from an EMBL/GenBank/DDBJ whole genome shotgun (WGS) entry which is preliminary data.</text>
</comment>
<sequence>MSFLTRSEAKAEAVDEEVVPFADEVEEEEQEPR</sequence>
<feature type="region of interest" description="Disordered" evidence="1">
    <location>
        <begin position="1"/>
        <end position="33"/>
    </location>
</feature>
<organism evidence="2 3">
    <name type="scientific">Corchorus olitorius</name>
    <dbReference type="NCBI Taxonomy" id="93759"/>
    <lineage>
        <taxon>Eukaryota</taxon>
        <taxon>Viridiplantae</taxon>
        <taxon>Streptophyta</taxon>
        <taxon>Embryophyta</taxon>
        <taxon>Tracheophyta</taxon>
        <taxon>Spermatophyta</taxon>
        <taxon>Magnoliopsida</taxon>
        <taxon>eudicotyledons</taxon>
        <taxon>Gunneridae</taxon>
        <taxon>Pentapetalae</taxon>
        <taxon>rosids</taxon>
        <taxon>malvids</taxon>
        <taxon>Malvales</taxon>
        <taxon>Malvaceae</taxon>
        <taxon>Grewioideae</taxon>
        <taxon>Apeibeae</taxon>
        <taxon>Corchorus</taxon>
    </lineage>
</organism>
<evidence type="ECO:0000256" key="1">
    <source>
        <dbReference type="SAM" id="MobiDB-lite"/>
    </source>
</evidence>
<keyword evidence="3" id="KW-1185">Reference proteome</keyword>
<proteinExistence type="predicted"/>
<dbReference type="EMBL" id="AWUE01018932">
    <property type="protein sequence ID" value="OMO77463.1"/>
    <property type="molecule type" value="Genomic_DNA"/>
</dbReference>
<dbReference type="Proteomes" id="UP000187203">
    <property type="component" value="Unassembled WGS sequence"/>
</dbReference>
<accession>A0A1R3I4F4</accession>
<reference evidence="3" key="1">
    <citation type="submission" date="2013-09" db="EMBL/GenBank/DDBJ databases">
        <title>Corchorus olitorius genome sequencing.</title>
        <authorList>
            <person name="Alam M."/>
            <person name="Haque M.S."/>
            <person name="Islam M.S."/>
            <person name="Emdad E.M."/>
            <person name="Islam M.M."/>
            <person name="Ahmed B."/>
            <person name="Halim A."/>
            <person name="Hossen Q.M.M."/>
            <person name="Hossain M.Z."/>
            <person name="Ahmed R."/>
            <person name="Khan M.M."/>
            <person name="Islam R."/>
            <person name="Rashid M.M."/>
            <person name="Khan S.A."/>
            <person name="Rahman M.S."/>
            <person name="Alam M."/>
            <person name="Yahiya A.S."/>
            <person name="Khan M.S."/>
            <person name="Azam M.S."/>
            <person name="Haque T."/>
            <person name="Lashkar M.Z.H."/>
            <person name="Akhand A.I."/>
            <person name="Morshed G."/>
            <person name="Roy S."/>
            <person name="Uddin K.S."/>
            <person name="Rabeya T."/>
            <person name="Hossain A.S."/>
            <person name="Chowdhury A."/>
            <person name="Snigdha A.R."/>
            <person name="Mortoza M.S."/>
            <person name="Matin S.A."/>
            <person name="Hoque S.M.E."/>
            <person name="Islam M.K."/>
            <person name="Roy D.K."/>
            <person name="Haider R."/>
            <person name="Moosa M.M."/>
            <person name="Elias S.M."/>
            <person name="Hasan A.M."/>
            <person name="Jahan S."/>
            <person name="Shafiuddin M."/>
            <person name="Mahmood N."/>
            <person name="Shommy N.S."/>
        </authorList>
    </citation>
    <scope>NUCLEOTIDE SEQUENCE [LARGE SCALE GENOMIC DNA]</scope>
    <source>
        <strain evidence="3">cv. O-4</strain>
    </source>
</reference>
<evidence type="ECO:0000313" key="2">
    <source>
        <dbReference type="EMBL" id="OMO77463.1"/>
    </source>
</evidence>
<feature type="compositionally biased region" description="Acidic residues" evidence="1">
    <location>
        <begin position="14"/>
        <end position="33"/>
    </location>
</feature>